<dbReference type="InterPro" id="IPR050361">
    <property type="entry name" value="MPP/UQCRC_Complex"/>
</dbReference>
<evidence type="ECO:0000259" key="1">
    <source>
        <dbReference type="Pfam" id="PF05193"/>
    </source>
</evidence>
<dbReference type="EMBL" id="JANFYS010000033">
    <property type="protein sequence ID" value="MCQ4771494.1"/>
    <property type="molecule type" value="Genomic_DNA"/>
</dbReference>
<gene>
    <name evidence="2" type="ORF">NE579_13690</name>
</gene>
<evidence type="ECO:0000313" key="2">
    <source>
        <dbReference type="EMBL" id="MCQ4771494.1"/>
    </source>
</evidence>
<dbReference type="InterPro" id="IPR011249">
    <property type="entry name" value="Metalloenz_LuxS/M16"/>
</dbReference>
<dbReference type="Pfam" id="PF05193">
    <property type="entry name" value="Peptidase_M16_C"/>
    <property type="match status" value="1"/>
</dbReference>
<dbReference type="SUPFAM" id="SSF63411">
    <property type="entry name" value="LuxS/MPP-like metallohydrolase"/>
    <property type="match status" value="2"/>
</dbReference>
<feature type="domain" description="Peptidase M16 C-terminal" evidence="1">
    <location>
        <begin position="184"/>
        <end position="362"/>
    </location>
</feature>
<dbReference type="RefSeq" id="WP_256304651.1">
    <property type="nucleotide sequence ID" value="NZ_JANFYS010000033.1"/>
</dbReference>
<dbReference type="Gene3D" id="3.30.830.10">
    <property type="entry name" value="Metalloenzyme, LuxS/M16 peptidase-like"/>
    <property type="match status" value="2"/>
</dbReference>
<dbReference type="AlphaFoldDB" id="A0AAW5JU64"/>
<protein>
    <submittedName>
        <fullName evidence="2">Insulinase family protein</fullName>
    </submittedName>
</protein>
<evidence type="ECO:0000313" key="3">
    <source>
        <dbReference type="Proteomes" id="UP001204562"/>
    </source>
</evidence>
<dbReference type="GO" id="GO:0046872">
    <property type="term" value="F:metal ion binding"/>
    <property type="evidence" value="ECO:0007669"/>
    <property type="project" value="InterPro"/>
</dbReference>
<comment type="caution">
    <text evidence="2">The sequence shown here is derived from an EMBL/GenBank/DDBJ whole genome shotgun (WGS) entry which is preliminary data.</text>
</comment>
<sequence length="433" mass="46845">MIQVTQKDLMPGVHLTAVHTEKFKTCLLGATLLTSLRKETASLNALVPFVLRRGTERAPDMEALSAALDELYGGSIEPNVRKKGSVQCIGFTGSFLDDTYTPGREAILEPAAALLGDLLLHPVKEDGGFRREYVEGERANLVDRIRAQVNDKRQYSVQKLIQLVCAGEPAGVDKLGDESSAAAITADGLWEAYRALLRTARVELYYCGSAPLERVEAALAAAFRDLPREEARTAAGVQSVGAHAAPGGPRLEEEAMDVTQGKLALGFRTGGLAAASPEFPALLVMNAVYGGTPTSKLFLNVREKLSLCYYASSMLEKFSGLMVVSSGIEFDKFEAAKAEILAQMENCRAGTIEEWELVGARQSVISALRTTMDAQGRLEEHWLGQAVAELTEGPNELARRVEAVTMDQVVAAARRLELDTVYFLKGREGKAHG</sequence>
<dbReference type="PANTHER" id="PTHR11851">
    <property type="entry name" value="METALLOPROTEASE"/>
    <property type="match status" value="1"/>
</dbReference>
<accession>A0AAW5JU64</accession>
<dbReference type="NCBIfam" id="NF047422">
    <property type="entry name" value="YfmF_fam"/>
    <property type="match status" value="1"/>
</dbReference>
<proteinExistence type="predicted"/>
<name>A0AAW5JU64_9FIRM</name>
<dbReference type="Proteomes" id="UP001204562">
    <property type="component" value="Unassembled WGS sequence"/>
</dbReference>
<reference evidence="2" key="1">
    <citation type="submission" date="2022-06" db="EMBL/GenBank/DDBJ databases">
        <title>Isolation of gut microbiota from human fecal samples.</title>
        <authorList>
            <person name="Pamer E.G."/>
            <person name="Barat B."/>
            <person name="Waligurski E."/>
            <person name="Medina S."/>
            <person name="Paddock L."/>
            <person name="Mostad J."/>
        </authorList>
    </citation>
    <scope>NUCLEOTIDE SEQUENCE</scope>
    <source>
        <strain evidence="2">DFI.9.91</strain>
    </source>
</reference>
<dbReference type="PANTHER" id="PTHR11851:SF186">
    <property type="entry name" value="INACTIVE METALLOPROTEASE YMFF-RELATED"/>
    <property type="match status" value="1"/>
</dbReference>
<organism evidence="2 3">
    <name type="scientific">Intestinimonas massiliensis</name>
    <name type="common">ex Afouda et al. 2020</name>
    <dbReference type="NCBI Taxonomy" id="1673721"/>
    <lineage>
        <taxon>Bacteria</taxon>
        <taxon>Bacillati</taxon>
        <taxon>Bacillota</taxon>
        <taxon>Clostridia</taxon>
        <taxon>Eubacteriales</taxon>
        <taxon>Intestinimonas</taxon>
    </lineage>
</organism>
<dbReference type="InterPro" id="IPR007863">
    <property type="entry name" value="Peptidase_M16_C"/>
</dbReference>